<evidence type="ECO:0000313" key="1">
    <source>
        <dbReference type="EMBL" id="CRK89721.1"/>
    </source>
</evidence>
<dbReference type="EMBL" id="CVRI01000014">
    <property type="protein sequence ID" value="CRK89721.1"/>
    <property type="molecule type" value="Genomic_DNA"/>
</dbReference>
<reference evidence="1 2" key="1">
    <citation type="submission" date="2015-04" db="EMBL/GenBank/DDBJ databases">
        <authorList>
            <person name="Syromyatnikov M.Y."/>
            <person name="Popov V.N."/>
        </authorList>
    </citation>
    <scope>NUCLEOTIDE SEQUENCE [LARGE SCALE GENOMIC DNA]</scope>
</reference>
<name>A0A1J1HU92_9DIPT</name>
<accession>A0A1J1HU92</accession>
<protein>
    <submittedName>
        <fullName evidence="1">CLUMA_CG003590, isoform A</fullName>
    </submittedName>
</protein>
<keyword evidence="2" id="KW-1185">Reference proteome</keyword>
<evidence type="ECO:0000313" key="2">
    <source>
        <dbReference type="Proteomes" id="UP000183832"/>
    </source>
</evidence>
<dbReference type="Proteomes" id="UP000183832">
    <property type="component" value="Unassembled WGS sequence"/>
</dbReference>
<dbReference type="AlphaFoldDB" id="A0A1J1HU92"/>
<proteinExistence type="predicted"/>
<sequence>MSMFGSTRNLCWCQSTTFQRIVEQCSDTERQKIELVVKPSAMRSLDTIKSHINNKDKMGKDLREFLL</sequence>
<gene>
    <name evidence="1" type="ORF">CLUMA_CG003590</name>
</gene>
<organism evidence="1 2">
    <name type="scientific">Clunio marinus</name>
    <dbReference type="NCBI Taxonomy" id="568069"/>
    <lineage>
        <taxon>Eukaryota</taxon>
        <taxon>Metazoa</taxon>
        <taxon>Ecdysozoa</taxon>
        <taxon>Arthropoda</taxon>
        <taxon>Hexapoda</taxon>
        <taxon>Insecta</taxon>
        <taxon>Pterygota</taxon>
        <taxon>Neoptera</taxon>
        <taxon>Endopterygota</taxon>
        <taxon>Diptera</taxon>
        <taxon>Nematocera</taxon>
        <taxon>Chironomoidea</taxon>
        <taxon>Chironomidae</taxon>
        <taxon>Clunio</taxon>
    </lineage>
</organism>